<accession>A0A348AGE9</accession>
<reference evidence="1 2" key="1">
    <citation type="journal article" date="2018" name="Int. J. Syst. Evol. Microbiol.">
        <title>Methylomusa anaerophila gen. nov., sp. nov., an anaerobic methanol-utilizing bacterium isolated from a microbial fuel cell.</title>
        <authorList>
            <person name="Amano N."/>
            <person name="Yamamuro A."/>
            <person name="Miyahara M."/>
            <person name="Kouzuma A."/>
            <person name="Abe T."/>
            <person name="Watanabe K."/>
        </authorList>
    </citation>
    <scope>NUCLEOTIDE SEQUENCE [LARGE SCALE GENOMIC DNA]</scope>
    <source>
        <strain evidence="1 2">MMFC1</strain>
    </source>
</reference>
<gene>
    <name evidence="1" type="ORF">MAMMFC1_00795</name>
</gene>
<sequence>MDHGVDELRRVFISLIECYEEEGATCIPIFEIRRLLHHYDHMEETEK</sequence>
<organism evidence="1 2">
    <name type="scientific">Methylomusa anaerophila</name>
    <dbReference type="NCBI Taxonomy" id="1930071"/>
    <lineage>
        <taxon>Bacteria</taxon>
        <taxon>Bacillati</taxon>
        <taxon>Bacillota</taxon>
        <taxon>Negativicutes</taxon>
        <taxon>Selenomonadales</taxon>
        <taxon>Sporomusaceae</taxon>
        <taxon>Methylomusa</taxon>
    </lineage>
</organism>
<dbReference type="RefSeq" id="WP_158618633.1">
    <property type="nucleotide sequence ID" value="NZ_AP018449.1"/>
</dbReference>
<dbReference type="AlphaFoldDB" id="A0A348AGE9"/>
<name>A0A348AGE9_9FIRM</name>
<keyword evidence="2" id="KW-1185">Reference proteome</keyword>
<dbReference type="Proteomes" id="UP000276437">
    <property type="component" value="Chromosome"/>
</dbReference>
<proteinExistence type="predicted"/>
<evidence type="ECO:0000313" key="2">
    <source>
        <dbReference type="Proteomes" id="UP000276437"/>
    </source>
</evidence>
<dbReference type="KEGG" id="mana:MAMMFC1_00795"/>
<dbReference type="EMBL" id="AP018449">
    <property type="protein sequence ID" value="BBB90147.1"/>
    <property type="molecule type" value="Genomic_DNA"/>
</dbReference>
<evidence type="ECO:0000313" key="1">
    <source>
        <dbReference type="EMBL" id="BBB90147.1"/>
    </source>
</evidence>
<protein>
    <submittedName>
        <fullName evidence="1">Uncharacterized protein</fullName>
    </submittedName>
</protein>